<comment type="caution">
    <text evidence="2">The sequence shown here is derived from an EMBL/GenBank/DDBJ whole genome shotgun (WGS) entry which is preliminary data.</text>
</comment>
<accession>B3CBM0</accession>
<dbReference type="AlphaFoldDB" id="B3CBM0"/>
<dbReference type="EMBL" id="ABJL02000008">
    <property type="protein sequence ID" value="EDV04472.1"/>
    <property type="molecule type" value="Genomic_DNA"/>
</dbReference>
<keyword evidence="1" id="KW-1133">Transmembrane helix</keyword>
<gene>
    <name evidence="2" type="ORF">BACINT_03607</name>
</gene>
<keyword evidence="1" id="KW-0472">Membrane</keyword>
<dbReference type="Proteomes" id="UP000004596">
    <property type="component" value="Unassembled WGS sequence"/>
</dbReference>
<dbReference type="STRING" id="471870.BACINT_03607"/>
<evidence type="ECO:0000256" key="1">
    <source>
        <dbReference type="SAM" id="Phobius"/>
    </source>
</evidence>
<name>B3CBM0_9BACE</name>
<reference evidence="2 3" key="1">
    <citation type="submission" date="2008-04" db="EMBL/GenBank/DDBJ databases">
        <title>Draft genome sequence of Bacteroides intestinalis (DSM 17393).</title>
        <authorList>
            <person name="Sudarsanam P."/>
            <person name="Ley R."/>
            <person name="Guruge J."/>
            <person name="Turnbaugh P.J."/>
            <person name="Mahowald M."/>
            <person name="Liep D."/>
            <person name="Gordon J."/>
        </authorList>
    </citation>
    <scope>NUCLEOTIDE SEQUENCE [LARGE SCALE GENOMIC DNA]</scope>
    <source>
        <strain evidence="2 3">DSM 17393</strain>
    </source>
</reference>
<feature type="transmembrane region" description="Helical" evidence="1">
    <location>
        <begin position="50"/>
        <end position="69"/>
    </location>
</feature>
<organism evidence="2 3">
    <name type="scientific">Bacteroides intestinalis DSM 17393</name>
    <dbReference type="NCBI Taxonomy" id="471870"/>
    <lineage>
        <taxon>Bacteria</taxon>
        <taxon>Pseudomonadati</taxon>
        <taxon>Bacteroidota</taxon>
        <taxon>Bacteroidia</taxon>
        <taxon>Bacteroidales</taxon>
        <taxon>Bacteroidaceae</taxon>
        <taxon>Bacteroides</taxon>
    </lineage>
</organism>
<evidence type="ECO:0000313" key="3">
    <source>
        <dbReference type="Proteomes" id="UP000004596"/>
    </source>
</evidence>
<protein>
    <submittedName>
        <fullName evidence="2">Uncharacterized protein</fullName>
    </submittedName>
</protein>
<keyword evidence="1" id="KW-0812">Transmembrane</keyword>
<sequence>MTIRPFLPYIRLHLGSTGTMFPGNIRFLLGFSLYLSIFLGLVFFSFKDDTAHYCIFYTHIRFLLLYIFISRHKDSFFYQ</sequence>
<evidence type="ECO:0000313" key="2">
    <source>
        <dbReference type="EMBL" id="EDV04472.1"/>
    </source>
</evidence>
<feature type="transmembrane region" description="Helical" evidence="1">
    <location>
        <begin position="21"/>
        <end position="44"/>
    </location>
</feature>
<proteinExistence type="predicted"/>
<reference evidence="2 3" key="2">
    <citation type="submission" date="2008-04" db="EMBL/GenBank/DDBJ databases">
        <authorList>
            <person name="Fulton L."/>
            <person name="Clifton S."/>
            <person name="Fulton B."/>
            <person name="Xu J."/>
            <person name="Minx P."/>
            <person name="Pepin K.H."/>
            <person name="Johnson M."/>
            <person name="Thiruvilangam P."/>
            <person name="Bhonagiri V."/>
            <person name="Nash W.E."/>
            <person name="Mardis E.R."/>
            <person name="Wilson R.K."/>
        </authorList>
    </citation>
    <scope>NUCLEOTIDE SEQUENCE [LARGE SCALE GENOMIC DNA]</scope>
    <source>
        <strain evidence="2 3">DSM 17393</strain>
    </source>
</reference>